<dbReference type="InterPro" id="IPR045142">
    <property type="entry name" value="BCAS3-like"/>
</dbReference>
<evidence type="ECO:0000256" key="1">
    <source>
        <dbReference type="SAM" id="MobiDB-lite"/>
    </source>
</evidence>
<feature type="region of interest" description="Disordered" evidence="1">
    <location>
        <begin position="1039"/>
        <end position="1059"/>
    </location>
</feature>
<accession>A0A9W8AT09</accession>
<dbReference type="GO" id="GO:0042594">
    <property type="term" value="P:response to starvation"/>
    <property type="evidence" value="ECO:0007669"/>
    <property type="project" value="TreeGrafter"/>
</dbReference>
<comment type="caution">
    <text evidence="3">The sequence shown here is derived from an EMBL/GenBank/DDBJ whole genome shotgun (WGS) entry which is preliminary data.</text>
</comment>
<dbReference type="PANTHER" id="PTHR13268:SF0">
    <property type="entry name" value="BCAS3 MICROTUBULE ASSOCIATED CELL MIGRATION FACTOR"/>
    <property type="match status" value="1"/>
</dbReference>
<dbReference type="Gene3D" id="2.130.10.10">
    <property type="entry name" value="YVTN repeat-like/Quinoprotein amine dehydrogenase"/>
    <property type="match status" value="1"/>
</dbReference>
<evidence type="ECO:0000259" key="2">
    <source>
        <dbReference type="Pfam" id="PF21034"/>
    </source>
</evidence>
<dbReference type="InterPro" id="IPR036322">
    <property type="entry name" value="WD40_repeat_dom_sf"/>
</dbReference>
<dbReference type="Proteomes" id="UP001150925">
    <property type="component" value="Unassembled WGS sequence"/>
</dbReference>
<reference evidence="3" key="1">
    <citation type="submission" date="2022-07" db="EMBL/GenBank/DDBJ databases">
        <title>Phylogenomic reconstructions and comparative analyses of Kickxellomycotina fungi.</title>
        <authorList>
            <person name="Reynolds N.K."/>
            <person name="Stajich J.E."/>
            <person name="Barry K."/>
            <person name="Grigoriev I.V."/>
            <person name="Crous P."/>
            <person name="Smith M.E."/>
        </authorList>
    </citation>
    <scope>NUCLEOTIDE SEQUENCE</scope>
    <source>
        <strain evidence="3">RSA 1196</strain>
    </source>
</reference>
<protein>
    <recommendedName>
        <fullName evidence="2">BCAS3 WD40 domain-containing protein</fullName>
    </recommendedName>
</protein>
<feature type="region of interest" description="Disordered" evidence="1">
    <location>
        <begin position="828"/>
        <end position="864"/>
    </location>
</feature>
<dbReference type="InterPro" id="IPR015943">
    <property type="entry name" value="WD40/YVTN_repeat-like_dom_sf"/>
</dbReference>
<dbReference type="PANTHER" id="PTHR13268">
    <property type="entry name" value="BREAST CARCINOMA AMPLIFIED SEQUENCE 3"/>
    <property type="match status" value="1"/>
</dbReference>
<evidence type="ECO:0000313" key="3">
    <source>
        <dbReference type="EMBL" id="KAJ1966671.1"/>
    </source>
</evidence>
<dbReference type="GO" id="GO:0005737">
    <property type="term" value="C:cytoplasm"/>
    <property type="evidence" value="ECO:0007669"/>
    <property type="project" value="TreeGrafter"/>
</dbReference>
<dbReference type="InterPro" id="IPR048382">
    <property type="entry name" value="BCAS3_WD40"/>
</dbReference>
<dbReference type="SUPFAM" id="SSF50978">
    <property type="entry name" value="WD40 repeat-like"/>
    <property type="match status" value="1"/>
</dbReference>
<gene>
    <name evidence="3" type="ORF">IWQ62_002317</name>
</gene>
<dbReference type="OrthoDB" id="25778at2759"/>
<feature type="domain" description="BCAS3 WD40" evidence="2">
    <location>
        <begin position="489"/>
        <end position="607"/>
    </location>
</feature>
<feature type="region of interest" description="Disordered" evidence="1">
    <location>
        <begin position="632"/>
        <end position="657"/>
    </location>
</feature>
<sequence>MANGHPAAEPSIGQGRRAQPVLLKEPSSFESLSLVWSDLSARVAKSLPATVAGVGGSNGGGNRWHPGYYPPPHNMPLPTMGSADPVGASYPIQPSPGMYGALPSPHTMGGRSFPGNGSGAPVLFSAFEPWPCEALDVAPVLGRWNKRTQLGEGTTNITGKGATRYAPTGWAPCLCMGYTDGLQIWDVSDMDNIHEVVSIRGSYRYVTSLRYFPLSALRRARLSTEERATLPWVVCVHWNGPETTSTPPTQPPTPWVQQVSVVSLVNEQIIHQWEFPSLVVHEMACNESVLTLMLSDASVRVIDLATWDEVVQFKNVALPDHPGTSASCLALGSRLLAFPTTQAAPIKVKLSPPPLDQGHSPYTRYGVDKMAKEVVQGVRVLGNFGYKTLSNYFSKSSPASVYPAPYSANVYGPPPARPMGHLSTEGNPYGPARKINGGPTDEPHDVSDQNQGTVIVYDLVEVLASVSTDGKGNKEAGSTVPVVTDVAPFAHITCHRHPIAGLTFNANGSLLATVSSQGHAVNVYALLGKRDPQSFTSSFDSQLTGGSGSRHLYRLARGITDASVENILFSADSQWVAVSTGRGTTHVFPINPQGGPVDAPAHLGPMVAVTPLDLAYSFANGGSAWRAESTSVSPAVRIKQKPPSTPTGNPTERGQFYPGYPIEETAGVFSMEMPSEGTPSPLYGYPHGGVMGNVPGPPIPMPRWRPPQARLATCFGTLPTGNRWHTSLQAQYYPSAAFGSQVDVFHYLTPRSRAKHTIQPLMFWTFHPKTSLTLHRLTPGCAVQRTKHVPGTFLTRYNLTMNRDDLAEWQVVRTPQWNPVPWLPIGESFKKGKGASTSTVRKSSKHPKQSPATQDLEVPPTTESSASSWLSQVELVTCPLVNPESLWTSSQFQFQRILRPVIPPPSPHTPGGRRFSYSCTGSTAAWHPPVSNLELKRGAPRPYGTASMDRGDGHNGPYQAYRVQDRLYNAMNSILDIRHPTLPMEVPSSVLGGNEYDDEINVSVSPTSDDFLAVNPPNEQPGVMPLSPLYAEFTPRGVTRRASRDSGSIHNGGGLDVGELGDLSEQESVEEIPSGPLQRSQDDLPEVQGAMIRSIALDLSEHSLMGSWFGKESAGTGSHVGLPSSRIDTGVELAESTSESVARNTDMHQICIQADDQALSESDAKL</sequence>
<dbReference type="GO" id="GO:0006914">
    <property type="term" value="P:autophagy"/>
    <property type="evidence" value="ECO:0007669"/>
    <property type="project" value="InterPro"/>
</dbReference>
<dbReference type="Pfam" id="PF21034">
    <property type="entry name" value="BCAS3_WD40"/>
    <property type="match status" value="1"/>
</dbReference>
<name>A0A9W8AT09_9FUNG</name>
<proteinExistence type="predicted"/>
<dbReference type="AlphaFoldDB" id="A0A9W8AT09"/>
<keyword evidence="4" id="KW-1185">Reference proteome</keyword>
<organism evidence="3 4">
    <name type="scientific">Dispira parvispora</name>
    <dbReference type="NCBI Taxonomy" id="1520584"/>
    <lineage>
        <taxon>Eukaryota</taxon>
        <taxon>Fungi</taxon>
        <taxon>Fungi incertae sedis</taxon>
        <taxon>Zoopagomycota</taxon>
        <taxon>Kickxellomycotina</taxon>
        <taxon>Dimargaritomycetes</taxon>
        <taxon>Dimargaritales</taxon>
        <taxon>Dimargaritaceae</taxon>
        <taxon>Dispira</taxon>
    </lineage>
</organism>
<evidence type="ECO:0000313" key="4">
    <source>
        <dbReference type="Proteomes" id="UP001150925"/>
    </source>
</evidence>
<dbReference type="EMBL" id="JANBPY010000477">
    <property type="protein sequence ID" value="KAJ1966671.1"/>
    <property type="molecule type" value="Genomic_DNA"/>
</dbReference>